<evidence type="ECO:0000256" key="3">
    <source>
        <dbReference type="SAM" id="Phobius"/>
    </source>
</evidence>
<dbReference type="PANTHER" id="PTHR40278">
    <property type="entry name" value="DNA UTILIZATION PROTEIN HOFN"/>
    <property type="match status" value="1"/>
</dbReference>
<keyword evidence="3" id="KW-0812">Transmembrane</keyword>
<dbReference type="GO" id="GO:0043107">
    <property type="term" value="P:type IV pilus-dependent motility"/>
    <property type="evidence" value="ECO:0007669"/>
    <property type="project" value="TreeGrafter"/>
</dbReference>
<feature type="transmembrane region" description="Helical" evidence="3">
    <location>
        <begin position="21"/>
        <end position="44"/>
    </location>
</feature>
<sequence length="202" mass="22686">MTTHINLLDWRRERRERRKREFVATLGLGIAAAAGLVLAGWMLANGELEYQHTRNEFLRGQIREMDQRIKEIQELERVRANLLARMRVIEELQASRSASVHFFDELVNTLPEGVSLTGVKQQGDQVSLDGVAESNGRISTYMKNLDASPWFTDPRLIVIKTSESGQRRKASFQLQVRRLTSPEASRAVDAPAEASTAAGVSP</sequence>
<dbReference type="EMBL" id="FOOC01000001">
    <property type="protein sequence ID" value="SFF23561.1"/>
    <property type="molecule type" value="Genomic_DNA"/>
</dbReference>
<reference evidence="4 5" key="1">
    <citation type="submission" date="2016-10" db="EMBL/GenBank/DDBJ databases">
        <authorList>
            <person name="de Groot N.N."/>
        </authorList>
    </citation>
    <scope>NUCLEOTIDE SEQUENCE [LARGE SCALE GENOMIC DNA]</scope>
    <source>
        <strain evidence="4 5">DSM 23609</strain>
    </source>
</reference>
<dbReference type="InterPro" id="IPR052534">
    <property type="entry name" value="Extracell_DNA_Util/SecSys_Comp"/>
</dbReference>
<feature type="coiled-coil region" evidence="1">
    <location>
        <begin position="55"/>
        <end position="92"/>
    </location>
</feature>
<keyword evidence="5" id="KW-1185">Reference proteome</keyword>
<evidence type="ECO:0000256" key="2">
    <source>
        <dbReference type="SAM" id="MobiDB-lite"/>
    </source>
</evidence>
<dbReference type="STRING" id="1076937.SAMN04488120_10188"/>
<evidence type="ECO:0000313" key="4">
    <source>
        <dbReference type="EMBL" id="SFF23561.1"/>
    </source>
</evidence>
<keyword evidence="1" id="KW-0175">Coiled coil</keyword>
<protein>
    <submittedName>
        <fullName evidence="4">Type IV pilus assembly protein PilN</fullName>
    </submittedName>
</protein>
<accession>A0A1I2H4E9</accession>
<dbReference type="AlphaFoldDB" id="A0A1I2H4E9"/>
<feature type="region of interest" description="Disordered" evidence="2">
    <location>
        <begin position="182"/>
        <end position="202"/>
    </location>
</feature>
<dbReference type="RefSeq" id="WP_091529929.1">
    <property type="nucleotide sequence ID" value="NZ_FOOC01000001.1"/>
</dbReference>
<proteinExistence type="predicted"/>
<dbReference type="Proteomes" id="UP000199771">
    <property type="component" value="Unassembled WGS sequence"/>
</dbReference>
<gene>
    <name evidence="4" type="ORF">SAMN04488120_10188</name>
</gene>
<keyword evidence="3" id="KW-0472">Membrane</keyword>
<organism evidence="4 5">
    <name type="scientific">Fontimonas thermophila</name>
    <dbReference type="NCBI Taxonomy" id="1076937"/>
    <lineage>
        <taxon>Bacteria</taxon>
        <taxon>Pseudomonadati</taxon>
        <taxon>Pseudomonadota</taxon>
        <taxon>Gammaproteobacteria</taxon>
        <taxon>Nevskiales</taxon>
        <taxon>Nevskiaceae</taxon>
        <taxon>Fontimonas</taxon>
    </lineage>
</organism>
<dbReference type="PANTHER" id="PTHR40278:SF2">
    <property type="entry name" value="TYPE IV PILUS INNER MEMBRANE COMPONENT PILN"/>
    <property type="match status" value="1"/>
</dbReference>
<keyword evidence="3" id="KW-1133">Transmembrane helix</keyword>
<dbReference type="Pfam" id="PF05137">
    <property type="entry name" value="PilN"/>
    <property type="match status" value="1"/>
</dbReference>
<evidence type="ECO:0000256" key="1">
    <source>
        <dbReference type="SAM" id="Coils"/>
    </source>
</evidence>
<dbReference type="GO" id="GO:0043683">
    <property type="term" value="P:type IV pilus assembly"/>
    <property type="evidence" value="ECO:0007669"/>
    <property type="project" value="TreeGrafter"/>
</dbReference>
<evidence type="ECO:0000313" key="5">
    <source>
        <dbReference type="Proteomes" id="UP000199771"/>
    </source>
</evidence>
<name>A0A1I2H4E9_9GAMM</name>
<dbReference type="InterPro" id="IPR007813">
    <property type="entry name" value="PilN"/>
</dbReference>
<dbReference type="OrthoDB" id="5296173at2"/>